<accession>A0AAV4F8I2</accession>
<evidence type="ECO:0000256" key="1">
    <source>
        <dbReference type="SAM" id="MobiDB-lite"/>
    </source>
</evidence>
<feature type="compositionally biased region" description="Low complexity" evidence="1">
    <location>
        <begin position="51"/>
        <end position="62"/>
    </location>
</feature>
<dbReference type="EMBL" id="BMAT01011273">
    <property type="protein sequence ID" value="GFR69673.1"/>
    <property type="molecule type" value="Genomic_DNA"/>
</dbReference>
<proteinExistence type="predicted"/>
<dbReference type="AlphaFoldDB" id="A0AAV4F8I2"/>
<protein>
    <recommendedName>
        <fullName evidence="4">CYRIA/CYRIB Rac1 binding domain-containing protein</fullName>
    </recommendedName>
</protein>
<name>A0AAV4F8I2_9GAST</name>
<evidence type="ECO:0008006" key="4">
    <source>
        <dbReference type="Google" id="ProtNLM"/>
    </source>
</evidence>
<reference evidence="2 3" key="1">
    <citation type="journal article" date="2021" name="Elife">
        <title>Chloroplast acquisition without the gene transfer in kleptoplastic sea slugs, Plakobranchus ocellatus.</title>
        <authorList>
            <person name="Maeda T."/>
            <person name="Takahashi S."/>
            <person name="Yoshida T."/>
            <person name="Shimamura S."/>
            <person name="Takaki Y."/>
            <person name="Nagai Y."/>
            <person name="Toyoda A."/>
            <person name="Suzuki Y."/>
            <person name="Arimoto A."/>
            <person name="Ishii H."/>
            <person name="Satoh N."/>
            <person name="Nishiyama T."/>
            <person name="Hasebe M."/>
            <person name="Maruyama T."/>
            <person name="Minagawa J."/>
            <person name="Obokata J."/>
            <person name="Shigenobu S."/>
        </authorList>
    </citation>
    <scope>NUCLEOTIDE SEQUENCE [LARGE SCALE GENOMIC DNA]</scope>
</reference>
<feature type="region of interest" description="Disordered" evidence="1">
    <location>
        <begin position="13"/>
        <end position="82"/>
    </location>
</feature>
<evidence type="ECO:0000313" key="3">
    <source>
        <dbReference type="Proteomes" id="UP000762676"/>
    </source>
</evidence>
<comment type="caution">
    <text evidence="2">The sequence shown here is derived from an EMBL/GenBank/DDBJ whole genome shotgun (WGS) entry which is preliminary data.</text>
</comment>
<dbReference type="Proteomes" id="UP000762676">
    <property type="component" value="Unassembled WGS sequence"/>
</dbReference>
<gene>
    <name evidence="2" type="ORF">ElyMa_005637600</name>
</gene>
<sequence length="288" mass="32579">MYADEVSLKQVRFGGSLGGRITGKPRLAPIKRTPRDERSSSSNNFKPMVTPTPTSSPRSRTSVATEEQGSDDEGYRTARSGGDDLLLDDLKEKLRPVIDHRMPTLVTKRGMFATDPASATVQIQNITRRRNDVLTKGSEAPSFLTSPPRNMHYLREAIFKEIKVISKALNALEREYYGDRANINGEVERYAYSVRMLMKALMIFDLNNAPAIDDLIRIATNTNRYKGEPKYIADIKEVHAKVQTFMPDKVMSIVAKCQTLLDAVIKYCVSFYVPGTDHYLETADHYWY</sequence>
<evidence type="ECO:0000313" key="2">
    <source>
        <dbReference type="EMBL" id="GFR69673.1"/>
    </source>
</evidence>
<keyword evidence="3" id="KW-1185">Reference proteome</keyword>
<organism evidence="2 3">
    <name type="scientific">Elysia marginata</name>
    <dbReference type="NCBI Taxonomy" id="1093978"/>
    <lineage>
        <taxon>Eukaryota</taxon>
        <taxon>Metazoa</taxon>
        <taxon>Spiralia</taxon>
        <taxon>Lophotrochozoa</taxon>
        <taxon>Mollusca</taxon>
        <taxon>Gastropoda</taxon>
        <taxon>Heterobranchia</taxon>
        <taxon>Euthyneura</taxon>
        <taxon>Panpulmonata</taxon>
        <taxon>Sacoglossa</taxon>
        <taxon>Placobranchoidea</taxon>
        <taxon>Plakobranchidae</taxon>
        <taxon>Elysia</taxon>
    </lineage>
</organism>